<dbReference type="EMBL" id="KZ806199">
    <property type="protein sequence ID" value="PVH90603.1"/>
    <property type="molecule type" value="Genomic_DNA"/>
</dbReference>
<protein>
    <recommendedName>
        <fullName evidence="2">C2H2-type domain-containing protein</fullName>
    </recommendedName>
</protein>
<dbReference type="InterPro" id="IPR013087">
    <property type="entry name" value="Znf_C2H2_type"/>
</dbReference>
<name>A0A2V1CZH1_9PLEO</name>
<gene>
    <name evidence="3" type="ORF">DM02DRAFT_636699</name>
</gene>
<feature type="region of interest" description="Disordered" evidence="1">
    <location>
        <begin position="260"/>
        <end position="310"/>
    </location>
</feature>
<sequence length="419" mass="47128">MMNAPRPSKRRRKPKANDADHNRRLFNMLEALEARVRFLEQTSTTGTEQRTTGSISALISALGGRIIKLEQERHTIHFLPQKQAGNWQCPADSCNRSYKRLDRYHEHIREAEGYGHAILKRIIDKQTCRQCDYPCGSANGLLHHERYTHGEDYSSRIEIIIPFFTANMQTLGEPVCHDTIPQPTRQPQSAHASEDTNSDRSSERQQRRSSVEEDKVEETLPRNNDDNNSRNGAADFDNCTGIQQALVLLTEELRGVKKGFEDEKKAREKDGEAQGERSRAHNREDLSQHPFQNTRPRRQDSANHTSIDGSYVTEDFELAIPAAVESRSDPRADPGCFPGVEFEFAMAPATLHTAEHHGEYSHGSVMDSGSNSSIDPRRHDGGYPFPFTIDPSAGVAGGSGFLVTYSPNSFEHFPFTIDP</sequence>
<proteinExistence type="predicted"/>
<dbReference type="SMART" id="SM00355">
    <property type="entry name" value="ZnF_C2H2"/>
    <property type="match status" value="2"/>
</dbReference>
<dbReference type="Proteomes" id="UP000244855">
    <property type="component" value="Unassembled WGS sequence"/>
</dbReference>
<feature type="domain" description="C2H2-type" evidence="2">
    <location>
        <begin position="128"/>
        <end position="149"/>
    </location>
</feature>
<feature type="compositionally biased region" description="Basic and acidic residues" evidence="1">
    <location>
        <begin position="260"/>
        <end position="287"/>
    </location>
</feature>
<feature type="region of interest" description="Disordered" evidence="1">
    <location>
        <begin position="174"/>
        <end position="236"/>
    </location>
</feature>
<dbReference type="OrthoDB" id="654211at2759"/>
<reference evidence="3 4" key="1">
    <citation type="journal article" date="2018" name="Sci. Rep.">
        <title>Comparative genomics provides insights into the lifestyle and reveals functional heterogeneity of dark septate endophytic fungi.</title>
        <authorList>
            <person name="Knapp D.G."/>
            <person name="Nemeth J.B."/>
            <person name="Barry K."/>
            <person name="Hainaut M."/>
            <person name="Henrissat B."/>
            <person name="Johnson J."/>
            <person name="Kuo A."/>
            <person name="Lim J.H.P."/>
            <person name="Lipzen A."/>
            <person name="Nolan M."/>
            <person name="Ohm R.A."/>
            <person name="Tamas L."/>
            <person name="Grigoriev I.V."/>
            <person name="Spatafora J.W."/>
            <person name="Nagy L.G."/>
            <person name="Kovacs G.M."/>
        </authorList>
    </citation>
    <scope>NUCLEOTIDE SEQUENCE [LARGE SCALE GENOMIC DNA]</scope>
    <source>
        <strain evidence="3 4">DSE2036</strain>
    </source>
</reference>
<evidence type="ECO:0000313" key="3">
    <source>
        <dbReference type="EMBL" id="PVH90603.1"/>
    </source>
</evidence>
<feature type="compositionally biased region" description="Basic and acidic residues" evidence="1">
    <location>
        <begin position="192"/>
        <end position="228"/>
    </location>
</feature>
<feature type="compositionally biased region" description="Polar residues" evidence="1">
    <location>
        <begin position="181"/>
        <end position="191"/>
    </location>
</feature>
<evidence type="ECO:0000313" key="4">
    <source>
        <dbReference type="Proteomes" id="UP000244855"/>
    </source>
</evidence>
<keyword evidence="4" id="KW-1185">Reference proteome</keyword>
<dbReference type="PROSITE" id="PS00028">
    <property type="entry name" value="ZINC_FINGER_C2H2_1"/>
    <property type="match status" value="1"/>
</dbReference>
<feature type="region of interest" description="Disordered" evidence="1">
    <location>
        <begin position="1"/>
        <end position="22"/>
    </location>
</feature>
<evidence type="ECO:0000259" key="2">
    <source>
        <dbReference type="PROSITE" id="PS00028"/>
    </source>
</evidence>
<accession>A0A2V1CZH1</accession>
<feature type="region of interest" description="Disordered" evidence="1">
    <location>
        <begin position="358"/>
        <end position="383"/>
    </location>
</feature>
<organism evidence="3 4">
    <name type="scientific">Periconia macrospinosa</name>
    <dbReference type="NCBI Taxonomy" id="97972"/>
    <lineage>
        <taxon>Eukaryota</taxon>
        <taxon>Fungi</taxon>
        <taxon>Dikarya</taxon>
        <taxon>Ascomycota</taxon>
        <taxon>Pezizomycotina</taxon>
        <taxon>Dothideomycetes</taxon>
        <taxon>Pleosporomycetidae</taxon>
        <taxon>Pleosporales</taxon>
        <taxon>Massarineae</taxon>
        <taxon>Periconiaceae</taxon>
        <taxon>Periconia</taxon>
    </lineage>
</organism>
<evidence type="ECO:0000256" key="1">
    <source>
        <dbReference type="SAM" id="MobiDB-lite"/>
    </source>
</evidence>
<dbReference type="AlphaFoldDB" id="A0A2V1CZH1"/>